<dbReference type="Gramene" id="mRNA:HanXRQr2_Chr07g0297601">
    <property type="protein sequence ID" value="CDS:HanXRQr2_Chr07g0297601.1"/>
    <property type="gene ID" value="HanXRQr2_Chr07g0297601"/>
</dbReference>
<dbReference type="EMBL" id="MNCJ02000322">
    <property type="protein sequence ID" value="KAF5798836.1"/>
    <property type="molecule type" value="Genomic_DNA"/>
</dbReference>
<accession>A0A9K3IL04</accession>
<comment type="caution">
    <text evidence="1">The sequence shown here is derived from an EMBL/GenBank/DDBJ whole genome shotgun (WGS) entry which is preliminary data.</text>
</comment>
<reference evidence="1" key="1">
    <citation type="journal article" date="2017" name="Nature">
        <title>The sunflower genome provides insights into oil metabolism, flowering and Asterid evolution.</title>
        <authorList>
            <person name="Badouin H."/>
            <person name="Gouzy J."/>
            <person name="Grassa C.J."/>
            <person name="Murat F."/>
            <person name="Staton S.E."/>
            <person name="Cottret L."/>
            <person name="Lelandais-Briere C."/>
            <person name="Owens G.L."/>
            <person name="Carrere S."/>
            <person name="Mayjonade B."/>
            <person name="Legrand L."/>
            <person name="Gill N."/>
            <person name="Kane N.C."/>
            <person name="Bowers J.E."/>
            <person name="Hubner S."/>
            <person name="Bellec A."/>
            <person name="Berard A."/>
            <person name="Berges H."/>
            <person name="Blanchet N."/>
            <person name="Boniface M.C."/>
            <person name="Brunel D."/>
            <person name="Catrice O."/>
            <person name="Chaidir N."/>
            <person name="Claudel C."/>
            <person name="Donnadieu C."/>
            <person name="Faraut T."/>
            <person name="Fievet G."/>
            <person name="Helmstetter N."/>
            <person name="King M."/>
            <person name="Knapp S.J."/>
            <person name="Lai Z."/>
            <person name="Le Paslier M.C."/>
            <person name="Lippi Y."/>
            <person name="Lorenzon L."/>
            <person name="Mandel J.R."/>
            <person name="Marage G."/>
            <person name="Marchand G."/>
            <person name="Marquand E."/>
            <person name="Bret-Mestries E."/>
            <person name="Morien E."/>
            <person name="Nambeesan S."/>
            <person name="Nguyen T."/>
            <person name="Pegot-Espagnet P."/>
            <person name="Pouilly N."/>
            <person name="Raftis F."/>
            <person name="Sallet E."/>
            <person name="Schiex T."/>
            <person name="Thomas J."/>
            <person name="Vandecasteele C."/>
            <person name="Vares D."/>
            <person name="Vear F."/>
            <person name="Vautrin S."/>
            <person name="Crespi M."/>
            <person name="Mangin B."/>
            <person name="Burke J.M."/>
            <person name="Salse J."/>
            <person name="Munos S."/>
            <person name="Vincourt P."/>
            <person name="Rieseberg L.H."/>
            <person name="Langlade N.B."/>
        </authorList>
    </citation>
    <scope>NUCLEOTIDE SEQUENCE</scope>
    <source>
        <tissue evidence="1">Leaves</tissue>
    </source>
</reference>
<keyword evidence="2" id="KW-1185">Reference proteome</keyword>
<evidence type="ECO:0000313" key="1">
    <source>
        <dbReference type="EMBL" id="KAF5798836.1"/>
    </source>
</evidence>
<reference evidence="1" key="2">
    <citation type="submission" date="2020-06" db="EMBL/GenBank/DDBJ databases">
        <title>Helianthus annuus Genome sequencing and assembly Release 2.</title>
        <authorList>
            <person name="Gouzy J."/>
            <person name="Langlade N."/>
            <person name="Munos S."/>
        </authorList>
    </citation>
    <scope>NUCLEOTIDE SEQUENCE</scope>
    <source>
        <tissue evidence="1">Leaves</tissue>
    </source>
</reference>
<dbReference type="Proteomes" id="UP000215914">
    <property type="component" value="Unassembled WGS sequence"/>
</dbReference>
<sequence length="63" mass="7047">MNCMSGVQAVSTLVIISPFRLRYLGLSSSRTCTLIRVSYIAPKHPLNHSIFHVLKFLILALAF</sequence>
<dbReference type="AlphaFoldDB" id="A0A9K3IL04"/>
<protein>
    <submittedName>
        <fullName evidence="1">Uncharacterized protein</fullName>
    </submittedName>
</protein>
<gene>
    <name evidence="1" type="ORF">HanXRQr2_Chr07g0297601</name>
</gene>
<name>A0A9K3IL04_HELAN</name>
<evidence type="ECO:0000313" key="2">
    <source>
        <dbReference type="Proteomes" id="UP000215914"/>
    </source>
</evidence>
<proteinExistence type="predicted"/>
<organism evidence="1 2">
    <name type="scientific">Helianthus annuus</name>
    <name type="common">Common sunflower</name>
    <dbReference type="NCBI Taxonomy" id="4232"/>
    <lineage>
        <taxon>Eukaryota</taxon>
        <taxon>Viridiplantae</taxon>
        <taxon>Streptophyta</taxon>
        <taxon>Embryophyta</taxon>
        <taxon>Tracheophyta</taxon>
        <taxon>Spermatophyta</taxon>
        <taxon>Magnoliopsida</taxon>
        <taxon>eudicotyledons</taxon>
        <taxon>Gunneridae</taxon>
        <taxon>Pentapetalae</taxon>
        <taxon>asterids</taxon>
        <taxon>campanulids</taxon>
        <taxon>Asterales</taxon>
        <taxon>Asteraceae</taxon>
        <taxon>Asteroideae</taxon>
        <taxon>Heliantheae alliance</taxon>
        <taxon>Heliantheae</taxon>
        <taxon>Helianthus</taxon>
    </lineage>
</organism>